<gene>
    <name evidence="3" type="ORF">AAF712_006191</name>
</gene>
<evidence type="ECO:0000256" key="2">
    <source>
        <dbReference type="SAM" id="Phobius"/>
    </source>
</evidence>
<sequence length="194" mass="21043">MPSSLSRRSPLPVLLIEESTVVVVKGYKSQDFSQQWNSTSAKIEVGISGALHSLADVLTTVSLSSYFISAKTGLSRTDTLMIRLYRFIVARGLLVSLVQLSYTIVFVALDPLEYVWLNNRASLRAASNSTVVNMNEIVNGGHDIHFATLDESLLTTDGTDTRVGTGGEMNTGLTTTGCESEETRSRQARPVDPA</sequence>
<keyword evidence="2" id="KW-1133">Transmembrane helix</keyword>
<evidence type="ECO:0000313" key="4">
    <source>
        <dbReference type="Proteomes" id="UP001437256"/>
    </source>
</evidence>
<dbReference type="EMBL" id="JBBXMP010000032">
    <property type="protein sequence ID" value="KAL0066793.1"/>
    <property type="molecule type" value="Genomic_DNA"/>
</dbReference>
<accession>A0ABR2ZZH2</accession>
<evidence type="ECO:0000256" key="1">
    <source>
        <dbReference type="SAM" id="MobiDB-lite"/>
    </source>
</evidence>
<feature type="transmembrane region" description="Helical" evidence="2">
    <location>
        <begin position="84"/>
        <end position="109"/>
    </location>
</feature>
<keyword evidence="4" id="KW-1185">Reference proteome</keyword>
<protein>
    <submittedName>
        <fullName evidence="3">Uncharacterized protein</fullName>
    </submittedName>
</protein>
<proteinExistence type="predicted"/>
<feature type="region of interest" description="Disordered" evidence="1">
    <location>
        <begin position="160"/>
        <end position="194"/>
    </location>
</feature>
<organism evidence="3 4">
    <name type="scientific">Marasmius tenuissimus</name>
    <dbReference type="NCBI Taxonomy" id="585030"/>
    <lineage>
        <taxon>Eukaryota</taxon>
        <taxon>Fungi</taxon>
        <taxon>Dikarya</taxon>
        <taxon>Basidiomycota</taxon>
        <taxon>Agaricomycotina</taxon>
        <taxon>Agaricomycetes</taxon>
        <taxon>Agaricomycetidae</taxon>
        <taxon>Agaricales</taxon>
        <taxon>Marasmiineae</taxon>
        <taxon>Marasmiaceae</taxon>
        <taxon>Marasmius</taxon>
    </lineage>
</organism>
<keyword evidence="2" id="KW-0812">Transmembrane</keyword>
<reference evidence="3 4" key="1">
    <citation type="submission" date="2024-05" db="EMBL/GenBank/DDBJ databases">
        <title>A draft genome resource for the thread blight pathogen Marasmius tenuissimus strain MS-2.</title>
        <authorList>
            <person name="Yulfo-Soto G.E."/>
            <person name="Baruah I.K."/>
            <person name="Amoako-Attah I."/>
            <person name="Bukari Y."/>
            <person name="Meinhardt L.W."/>
            <person name="Bailey B.A."/>
            <person name="Cohen S.P."/>
        </authorList>
    </citation>
    <scope>NUCLEOTIDE SEQUENCE [LARGE SCALE GENOMIC DNA]</scope>
    <source>
        <strain evidence="3 4">MS-2</strain>
    </source>
</reference>
<evidence type="ECO:0000313" key="3">
    <source>
        <dbReference type="EMBL" id="KAL0066793.1"/>
    </source>
</evidence>
<dbReference type="Proteomes" id="UP001437256">
    <property type="component" value="Unassembled WGS sequence"/>
</dbReference>
<comment type="caution">
    <text evidence="3">The sequence shown here is derived from an EMBL/GenBank/DDBJ whole genome shotgun (WGS) entry which is preliminary data.</text>
</comment>
<keyword evidence="2" id="KW-0472">Membrane</keyword>
<name>A0ABR2ZZH2_9AGAR</name>